<dbReference type="OrthoDB" id="3791018at2"/>
<organism evidence="2 3">
    <name type="scientific">Nocardioides albidus</name>
    <dbReference type="NCBI Taxonomy" id="1517589"/>
    <lineage>
        <taxon>Bacteria</taxon>
        <taxon>Bacillati</taxon>
        <taxon>Actinomycetota</taxon>
        <taxon>Actinomycetes</taxon>
        <taxon>Propionibacteriales</taxon>
        <taxon>Nocardioidaceae</taxon>
        <taxon>Nocardioides</taxon>
    </lineage>
</organism>
<feature type="domain" description="Putative Flp pilus-assembly TadG-like N-terminal" evidence="1">
    <location>
        <begin position="2"/>
        <end position="38"/>
    </location>
</feature>
<reference evidence="2 3" key="1">
    <citation type="journal article" date="2016" name="Int. J. Syst. Evol. Microbiol.">
        <title>Nocardioides albidus sp. nov., an actinobacterium isolated from garden soil.</title>
        <authorList>
            <person name="Singh H."/>
            <person name="Du J."/>
            <person name="Trinh H."/>
            <person name="Won K."/>
            <person name="Yang J.E."/>
            <person name="Yin C."/>
            <person name="Kook M."/>
            <person name="Yi T.H."/>
        </authorList>
    </citation>
    <scope>NUCLEOTIDE SEQUENCE [LARGE SCALE GENOMIC DNA]</scope>
    <source>
        <strain evidence="2 3">CCTCC AB 2015297</strain>
    </source>
</reference>
<evidence type="ECO:0000259" key="1">
    <source>
        <dbReference type="Pfam" id="PF13400"/>
    </source>
</evidence>
<comment type="caution">
    <text evidence="2">The sequence shown here is derived from an EMBL/GenBank/DDBJ whole genome shotgun (WGS) entry which is preliminary data.</text>
</comment>
<dbReference type="InterPro" id="IPR021202">
    <property type="entry name" value="Rv3654c-like"/>
</dbReference>
<sequence>MAGVLLLVGAATGVVGAIVVAHRRAQAAADLAALAAATTLGRAGDACTAAAEVARDNGAALTTCQVEGSDVLVEVSVAGPRWLGQDEDLGARARAGPARSSRPP</sequence>
<evidence type="ECO:0000313" key="2">
    <source>
        <dbReference type="EMBL" id="TNM38719.1"/>
    </source>
</evidence>
<dbReference type="EMBL" id="VDMP01000025">
    <property type="protein sequence ID" value="TNM38719.1"/>
    <property type="molecule type" value="Genomic_DNA"/>
</dbReference>
<dbReference type="InterPro" id="IPR028087">
    <property type="entry name" value="Tad_N"/>
</dbReference>
<dbReference type="NCBIfam" id="TIGR03816">
    <property type="entry name" value="tadE_like_DECH"/>
    <property type="match status" value="1"/>
</dbReference>
<dbReference type="Pfam" id="PF13400">
    <property type="entry name" value="Tad"/>
    <property type="match status" value="1"/>
</dbReference>
<accession>A0A5C4VU80</accession>
<gene>
    <name evidence="2" type="ORF">FHP29_15520</name>
</gene>
<name>A0A5C4VU80_9ACTN</name>
<proteinExistence type="predicted"/>
<dbReference type="Proteomes" id="UP000313231">
    <property type="component" value="Unassembled WGS sequence"/>
</dbReference>
<keyword evidence="3" id="KW-1185">Reference proteome</keyword>
<protein>
    <recommendedName>
        <fullName evidence="1">Putative Flp pilus-assembly TadG-like N-terminal domain-containing protein</fullName>
    </recommendedName>
</protein>
<dbReference type="AlphaFoldDB" id="A0A5C4VU80"/>
<evidence type="ECO:0000313" key="3">
    <source>
        <dbReference type="Proteomes" id="UP000313231"/>
    </source>
</evidence>